<dbReference type="Proteomes" id="UP000724874">
    <property type="component" value="Unassembled WGS sequence"/>
</dbReference>
<name>A0A9P5NU49_GYMJU</name>
<organism evidence="2 3">
    <name type="scientific">Gymnopilus junonius</name>
    <name type="common">Spectacular rustgill mushroom</name>
    <name type="synonym">Gymnopilus spectabilis subsp. junonius</name>
    <dbReference type="NCBI Taxonomy" id="109634"/>
    <lineage>
        <taxon>Eukaryota</taxon>
        <taxon>Fungi</taxon>
        <taxon>Dikarya</taxon>
        <taxon>Basidiomycota</taxon>
        <taxon>Agaricomycotina</taxon>
        <taxon>Agaricomycetes</taxon>
        <taxon>Agaricomycetidae</taxon>
        <taxon>Agaricales</taxon>
        <taxon>Agaricineae</taxon>
        <taxon>Hymenogastraceae</taxon>
        <taxon>Gymnopilus</taxon>
    </lineage>
</organism>
<evidence type="ECO:0000313" key="3">
    <source>
        <dbReference type="Proteomes" id="UP000724874"/>
    </source>
</evidence>
<dbReference type="SUPFAM" id="SSF56112">
    <property type="entry name" value="Protein kinase-like (PK-like)"/>
    <property type="match status" value="1"/>
</dbReference>
<sequence length="432" mass="49260">MSEIQEKTSPPLSNRSSTSADTLLEDFAALRKAIFLDGLITIASRIRGVGCTVDVENPFYGSFNLIYAVTFLDGVKWAARIPLHGVKESFHDSDAKALKSQALTMRFIKQNTSIPVPDVIHFDTTFDNALGAPFLLITWLEGIPIYSAWRKTSSFDDHTILDERREKMLRSVGKVMAQLRFLSAPKLGELDFEPTNDTNEKLRVKDFQYMHSLHLEEHSEDVMFSDIGPFDHTRDFLSALEKDSIPDRPLDDFARGQRELLKIMIDSIPVVEHEKFVLVHPDFDSQNFLVNEEGTVTGVLDWDGVSTYPRYIGYSRYPGWLTRDWDPLIYNYGENRIPDGKEEDSPETLRKLRKMYFSIMQEELGEDEAKWTINSHLFEAIEIAARNPMNSSSIITLLLSVALGKGDLAEEKINILKEKFREALACTTHIIE</sequence>
<gene>
    <name evidence="2" type="ORF">CPB84DRAFT_1823482</name>
</gene>
<dbReference type="PANTHER" id="PTHR21310">
    <property type="entry name" value="AMINOGLYCOSIDE PHOSPHOTRANSFERASE-RELATED-RELATED"/>
    <property type="match status" value="1"/>
</dbReference>
<dbReference type="PANTHER" id="PTHR21310:SF51">
    <property type="entry name" value="AMINOGLYCOSIDE PHOSPHOTRANSFERASE DOMAIN-CONTAINING PROTEIN"/>
    <property type="match status" value="1"/>
</dbReference>
<evidence type="ECO:0000313" key="2">
    <source>
        <dbReference type="EMBL" id="KAF8904709.1"/>
    </source>
</evidence>
<feature type="domain" description="Aminoglycoside phosphotransferase" evidence="1">
    <location>
        <begin position="94"/>
        <end position="310"/>
    </location>
</feature>
<dbReference type="InterPro" id="IPR051678">
    <property type="entry name" value="AGP_Transferase"/>
</dbReference>
<dbReference type="Gene3D" id="3.90.1200.10">
    <property type="match status" value="1"/>
</dbReference>
<dbReference type="AlphaFoldDB" id="A0A9P5NU49"/>
<reference evidence="2" key="1">
    <citation type="submission" date="2020-11" db="EMBL/GenBank/DDBJ databases">
        <authorList>
            <consortium name="DOE Joint Genome Institute"/>
            <person name="Ahrendt S."/>
            <person name="Riley R."/>
            <person name="Andreopoulos W."/>
            <person name="LaButti K."/>
            <person name="Pangilinan J."/>
            <person name="Ruiz-duenas F.J."/>
            <person name="Barrasa J.M."/>
            <person name="Sanchez-Garcia M."/>
            <person name="Camarero S."/>
            <person name="Miyauchi S."/>
            <person name="Serrano A."/>
            <person name="Linde D."/>
            <person name="Babiker R."/>
            <person name="Drula E."/>
            <person name="Ayuso-Fernandez I."/>
            <person name="Pacheco R."/>
            <person name="Padilla G."/>
            <person name="Ferreira P."/>
            <person name="Barriuso J."/>
            <person name="Kellner H."/>
            <person name="Castanera R."/>
            <person name="Alfaro M."/>
            <person name="Ramirez L."/>
            <person name="Pisabarro A.G."/>
            <person name="Kuo A."/>
            <person name="Tritt A."/>
            <person name="Lipzen A."/>
            <person name="He G."/>
            <person name="Yan M."/>
            <person name="Ng V."/>
            <person name="Cullen D."/>
            <person name="Martin F."/>
            <person name="Rosso M.-N."/>
            <person name="Henrissat B."/>
            <person name="Hibbett D."/>
            <person name="Martinez A.T."/>
            <person name="Grigoriev I.V."/>
        </authorList>
    </citation>
    <scope>NUCLEOTIDE SEQUENCE</scope>
    <source>
        <strain evidence="2">AH 44721</strain>
    </source>
</reference>
<dbReference type="EMBL" id="JADNYJ010000025">
    <property type="protein sequence ID" value="KAF8904709.1"/>
    <property type="molecule type" value="Genomic_DNA"/>
</dbReference>
<protein>
    <submittedName>
        <fullName evidence="2">Kinase-like domain-containing protein</fullName>
    </submittedName>
</protein>
<proteinExistence type="predicted"/>
<keyword evidence="2" id="KW-0808">Transferase</keyword>
<dbReference type="GO" id="GO:0016301">
    <property type="term" value="F:kinase activity"/>
    <property type="evidence" value="ECO:0007669"/>
    <property type="project" value="UniProtKB-KW"/>
</dbReference>
<dbReference type="InterPro" id="IPR002575">
    <property type="entry name" value="Aminoglycoside_PTrfase"/>
</dbReference>
<dbReference type="OrthoDB" id="10003767at2759"/>
<dbReference type="InterPro" id="IPR011009">
    <property type="entry name" value="Kinase-like_dom_sf"/>
</dbReference>
<keyword evidence="2" id="KW-0418">Kinase</keyword>
<accession>A0A9P5NU49</accession>
<keyword evidence="3" id="KW-1185">Reference proteome</keyword>
<comment type="caution">
    <text evidence="2">The sequence shown here is derived from an EMBL/GenBank/DDBJ whole genome shotgun (WGS) entry which is preliminary data.</text>
</comment>
<evidence type="ECO:0000259" key="1">
    <source>
        <dbReference type="Pfam" id="PF01636"/>
    </source>
</evidence>
<dbReference type="Pfam" id="PF01636">
    <property type="entry name" value="APH"/>
    <property type="match status" value="1"/>
</dbReference>